<dbReference type="STRING" id="1605367.AFM12_19135"/>
<keyword evidence="2" id="KW-0732">Signal</keyword>
<evidence type="ECO:0000256" key="2">
    <source>
        <dbReference type="SAM" id="SignalP"/>
    </source>
</evidence>
<evidence type="ECO:0000313" key="5">
    <source>
        <dbReference type="Proteomes" id="UP000050454"/>
    </source>
</evidence>
<organism evidence="4 5">
    <name type="scientific">Jiulongibacter sediminis</name>
    <dbReference type="NCBI Taxonomy" id="1605367"/>
    <lineage>
        <taxon>Bacteria</taxon>
        <taxon>Pseudomonadati</taxon>
        <taxon>Bacteroidota</taxon>
        <taxon>Cytophagia</taxon>
        <taxon>Cytophagales</taxon>
        <taxon>Leadbetterellaceae</taxon>
        <taxon>Jiulongibacter</taxon>
    </lineage>
</organism>
<dbReference type="EMBL" id="LGTQ01000017">
    <property type="protein sequence ID" value="KPM46575.1"/>
    <property type="molecule type" value="Genomic_DNA"/>
</dbReference>
<dbReference type="RefSeq" id="WP_055151991.1">
    <property type="nucleotide sequence ID" value="NZ_JXSZ01000017.1"/>
</dbReference>
<evidence type="ECO:0000259" key="3">
    <source>
        <dbReference type="Pfam" id="PF11827"/>
    </source>
</evidence>
<reference evidence="4 5" key="1">
    <citation type="submission" date="2015-07" db="EMBL/GenBank/DDBJ databases">
        <title>The draft genome sequence of Leadbetterella sp. JN14-9.</title>
        <authorList>
            <person name="Liu Y."/>
            <person name="Du J."/>
            <person name="Shao Z."/>
        </authorList>
    </citation>
    <scope>NUCLEOTIDE SEQUENCE [LARGE SCALE GENOMIC DNA]</scope>
    <source>
        <strain evidence="4 5">JN14-9</strain>
    </source>
</reference>
<feature type="region of interest" description="Disordered" evidence="1">
    <location>
        <begin position="26"/>
        <end position="65"/>
    </location>
</feature>
<evidence type="ECO:0000256" key="1">
    <source>
        <dbReference type="SAM" id="MobiDB-lite"/>
    </source>
</evidence>
<sequence>MNIKRISVFSLAVSGSLILASCGNSSNTENHNDMSHEHHEGMEHDHSSHQHSESNERNVSSNSGELKGDLTQILNAYFEMNNHLIKDDASGAQKSGEQLEQALQSFKATNLSEEEQKEVNEILESAIENAQHIAKSEIDHQREHLVSLSTDIKDLIAIIGTTQKLYEDYCPMANNNEGAIWISQTEEINNPYMGSSMPACGKVKKVIE</sequence>
<accession>A0A0P7C3Z3</accession>
<dbReference type="PROSITE" id="PS51257">
    <property type="entry name" value="PROKAR_LIPOPROTEIN"/>
    <property type="match status" value="1"/>
</dbReference>
<comment type="caution">
    <text evidence="4">The sequence shown here is derived from an EMBL/GenBank/DDBJ whole genome shotgun (WGS) entry which is preliminary data.</text>
</comment>
<feature type="compositionally biased region" description="Basic and acidic residues" evidence="1">
    <location>
        <begin position="30"/>
        <end position="56"/>
    </location>
</feature>
<dbReference type="Proteomes" id="UP000050454">
    <property type="component" value="Unassembled WGS sequence"/>
</dbReference>
<keyword evidence="5" id="KW-1185">Reference proteome</keyword>
<dbReference type="OrthoDB" id="5513217at2"/>
<proteinExistence type="predicted"/>
<evidence type="ECO:0000313" key="4">
    <source>
        <dbReference type="EMBL" id="KPM46575.1"/>
    </source>
</evidence>
<dbReference type="Pfam" id="PF11827">
    <property type="entry name" value="DUF3347"/>
    <property type="match status" value="1"/>
</dbReference>
<feature type="chain" id="PRO_5006136528" description="DUF3347 domain-containing protein" evidence="2">
    <location>
        <begin position="21"/>
        <end position="208"/>
    </location>
</feature>
<gene>
    <name evidence="4" type="ORF">AFM12_19135</name>
</gene>
<protein>
    <recommendedName>
        <fullName evidence="3">DUF3347 domain-containing protein</fullName>
    </recommendedName>
</protein>
<dbReference type="PATRIC" id="fig|1605367.3.peg.1267"/>
<name>A0A0P7C3Z3_9BACT</name>
<feature type="signal peptide" evidence="2">
    <location>
        <begin position="1"/>
        <end position="20"/>
    </location>
</feature>
<feature type="domain" description="DUF3347" evidence="3">
    <location>
        <begin position="73"/>
        <end position="163"/>
    </location>
</feature>
<dbReference type="InterPro" id="IPR021782">
    <property type="entry name" value="DUF3347"/>
</dbReference>
<dbReference type="AlphaFoldDB" id="A0A0P7C3Z3"/>